<evidence type="ECO:0000256" key="3">
    <source>
        <dbReference type="ARBA" id="ARBA00023125"/>
    </source>
</evidence>
<name>A0A0R1XZS6_9LACO</name>
<dbReference type="SUPFAM" id="SSF56349">
    <property type="entry name" value="DNA breaking-rejoining enzymes"/>
    <property type="match status" value="1"/>
</dbReference>
<dbReference type="AlphaFoldDB" id="A0A0R1XZS6"/>
<dbReference type="Pfam" id="PF14659">
    <property type="entry name" value="Phage_int_SAM_3"/>
    <property type="match status" value="1"/>
</dbReference>
<dbReference type="Gene3D" id="1.10.443.10">
    <property type="entry name" value="Intergrase catalytic core"/>
    <property type="match status" value="1"/>
</dbReference>
<dbReference type="PANTHER" id="PTHR30629:SF2">
    <property type="entry name" value="PROPHAGE INTEGRASE INTS-RELATED"/>
    <property type="match status" value="1"/>
</dbReference>
<evidence type="ECO:0000256" key="4">
    <source>
        <dbReference type="ARBA" id="ARBA00023172"/>
    </source>
</evidence>
<dbReference type="PANTHER" id="PTHR30629">
    <property type="entry name" value="PROPHAGE INTEGRASE"/>
    <property type="match status" value="1"/>
</dbReference>
<dbReference type="InterPro" id="IPR028259">
    <property type="entry name" value="AP2-like_int_N"/>
</dbReference>
<dbReference type="Gene3D" id="1.10.150.130">
    <property type="match status" value="1"/>
</dbReference>
<gene>
    <name evidence="6" type="ORF">FC83_GL000945</name>
</gene>
<evidence type="ECO:0000256" key="1">
    <source>
        <dbReference type="ARBA" id="ARBA00008857"/>
    </source>
</evidence>
<organism evidence="6 7">
    <name type="scientific">Agrilactobacillus composti DSM 18527 = JCM 14202</name>
    <dbReference type="NCBI Taxonomy" id="1423734"/>
    <lineage>
        <taxon>Bacteria</taxon>
        <taxon>Bacillati</taxon>
        <taxon>Bacillota</taxon>
        <taxon>Bacilli</taxon>
        <taxon>Lactobacillales</taxon>
        <taxon>Lactobacillaceae</taxon>
        <taxon>Agrilactobacillus</taxon>
    </lineage>
</organism>
<accession>A0A0R1XZS6</accession>
<evidence type="ECO:0000256" key="2">
    <source>
        <dbReference type="ARBA" id="ARBA00022908"/>
    </source>
</evidence>
<keyword evidence="3" id="KW-0238">DNA-binding</keyword>
<dbReference type="Proteomes" id="UP000051236">
    <property type="component" value="Unassembled WGS sequence"/>
</dbReference>
<comment type="similarity">
    <text evidence="1">Belongs to the 'phage' integrase family.</text>
</comment>
<dbReference type="GO" id="GO:0003677">
    <property type="term" value="F:DNA binding"/>
    <property type="evidence" value="ECO:0007669"/>
    <property type="project" value="UniProtKB-KW"/>
</dbReference>
<dbReference type="GO" id="GO:0015074">
    <property type="term" value="P:DNA integration"/>
    <property type="evidence" value="ECO:0007669"/>
    <property type="project" value="UniProtKB-KW"/>
</dbReference>
<dbReference type="PROSITE" id="PS51898">
    <property type="entry name" value="TYR_RECOMBINASE"/>
    <property type="match status" value="1"/>
</dbReference>
<dbReference type="InterPro" id="IPR050808">
    <property type="entry name" value="Phage_Integrase"/>
</dbReference>
<dbReference type="Pfam" id="PF00589">
    <property type="entry name" value="Phage_integrase"/>
    <property type="match status" value="1"/>
</dbReference>
<dbReference type="InterPro" id="IPR013762">
    <property type="entry name" value="Integrase-like_cat_sf"/>
</dbReference>
<dbReference type="eggNOG" id="COG0582">
    <property type="taxonomic scope" value="Bacteria"/>
</dbReference>
<keyword evidence="4" id="KW-0233">DNA recombination</keyword>
<dbReference type="GO" id="GO:0006310">
    <property type="term" value="P:DNA recombination"/>
    <property type="evidence" value="ECO:0007669"/>
    <property type="project" value="UniProtKB-KW"/>
</dbReference>
<evidence type="ECO:0000259" key="5">
    <source>
        <dbReference type="PROSITE" id="PS51898"/>
    </source>
</evidence>
<dbReference type="InterPro" id="IPR002104">
    <property type="entry name" value="Integrase_catalytic"/>
</dbReference>
<evidence type="ECO:0000313" key="6">
    <source>
        <dbReference type="EMBL" id="KRM35640.1"/>
    </source>
</evidence>
<dbReference type="InterPro" id="IPR010998">
    <property type="entry name" value="Integrase_recombinase_N"/>
</dbReference>
<dbReference type="CDD" id="cd01189">
    <property type="entry name" value="INT_ICEBs1_C_like"/>
    <property type="match status" value="1"/>
</dbReference>
<sequence length="388" mass="45424">MEEKQMASIKQYKNKNGEVRYRVRVFGGQDPVTNKEQRLTRQGFRTKKEASIAARELETKIASPNYVRPTQLTFEQVYDSWFEQYQNTVKESTWVKTQDIFRLHILPLFGDKQLAKITPVDCQNAINGWFKQGLTKYKVFFNNVSRVFQYAIRMDLVETDPTKKVIKPQNKNRPVTSMADNYYDLDELKKLFSCLYDEDNLKAYVFFRFLAFTGARKGEALALTWQDISFNDKTIAINKTQTRGKNARLLINSPKTYNSIRVIHVDEKTLEVLKQWRLTQRQTFLSYGINTLGAGQLVFTNQYNEMLQPSKPRVWLEHTIDKYDLKHITIHGFRHTYATLAFESGLSIKEVQAQLGHRNFQTTMDIYTAVTNKQKSEIADKFSKYVNF</sequence>
<dbReference type="EMBL" id="AZGA01000012">
    <property type="protein sequence ID" value="KRM35640.1"/>
    <property type="molecule type" value="Genomic_DNA"/>
</dbReference>
<dbReference type="Pfam" id="PF14657">
    <property type="entry name" value="Arm-DNA-bind_4"/>
    <property type="match status" value="1"/>
</dbReference>
<keyword evidence="7" id="KW-1185">Reference proteome</keyword>
<reference evidence="6 7" key="1">
    <citation type="journal article" date="2015" name="Genome Announc.">
        <title>Expanding the biotechnology potential of lactobacilli through comparative genomics of 213 strains and associated genera.</title>
        <authorList>
            <person name="Sun Z."/>
            <person name="Harris H.M."/>
            <person name="McCann A."/>
            <person name="Guo C."/>
            <person name="Argimon S."/>
            <person name="Zhang W."/>
            <person name="Yang X."/>
            <person name="Jeffery I.B."/>
            <person name="Cooney J.C."/>
            <person name="Kagawa T.F."/>
            <person name="Liu W."/>
            <person name="Song Y."/>
            <person name="Salvetti E."/>
            <person name="Wrobel A."/>
            <person name="Rasinkangas P."/>
            <person name="Parkhill J."/>
            <person name="Rea M.C."/>
            <person name="O'Sullivan O."/>
            <person name="Ritari J."/>
            <person name="Douillard F.P."/>
            <person name="Paul Ross R."/>
            <person name="Yang R."/>
            <person name="Briner A.E."/>
            <person name="Felis G.E."/>
            <person name="de Vos W.M."/>
            <person name="Barrangou R."/>
            <person name="Klaenhammer T.R."/>
            <person name="Caufield P.W."/>
            <person name="Cui Y."/>
            <person name="Zhang H."/>
            <person name="O'Toole P.W."/>
        </authorList>
    </citation>
    <scope>NUCLEOTIDE SEQUENCE [LARGE SCALE GENOMIC DNA]</scope>
    <source>
        <strain evidence="6 7">DSM 18527</strain>
    </source>
</reference>
<comment type="caution">
    <text evidence="6">The sequence shown here is derived from an EMBL/GenBank/DDBJ whole genome shotgun (WGS) entry which is preliminary data.</text>
</comment>
<dbReference type="InterPro" id="IPR004107">
    <property type="entry name" value="Integrase_SAM-like_N"/>
</dbReference>
<proteinExistence type="inferred from homology"/>
<keyword evidence="2" id="KW-0229">DNA integration</keyword>
<evidence type="ECO:0000313" key="7">
    <source>
        <dbReference type="Proteomes" id="UP000051236"/>
    </source>
</evidence>
<protein>
    <recommendedName>
        <fullName evidence="5">Tyr recombinase domain-containing protein</fullName>
    </recommendedName>
</protein>
<feature type="domain" description="Tyr recombinase" evidence="5">
    <location>
        <begin position="178"/>
        <end position="380"/>
    </location>
</feature>
<dbReference type="InterPro" id="IPR011010">
    <property type="entry name" value="DNA_brk_join_enz"/>
</dbReference>
<dbReference type="STRING" id="1423734.FC83_GL000945"/>
<dbReference type="PATRIC" id="fig|1423734.3.peg.958"/>